<dbReference type="EMBL" id="JBHSKI010000009">
    <property type="protein sequence ID" value="MFC5173184.1"/>
    <property type="molecule type" value="Genomic_DNA"/>
</dbReference>
<evidence type="ECO:0000313" key="2">
    <source>
        <dbReference type="Proteomes" id="UP001596208"/>
    </source>
</evidence>
<proteinExistence type="predicted"/>
<gene>
    <name evidence="1" type="ORF">ACFPRK_21715</name>
</gene>
<name>A0ABW0B7F4_9ACTN</name>
<reference evidence="2" key="1">
    <citation type="journal article" date="2019" name="Int. J. Syst. Evol. Microbiol.">
        <title>The Global Catalogue of Microorganisms (GCM) 10K type strain sequencing project: providing services to taxonomists for standard genome sequencing and annotation.</title>
        <authorList>
            <consortium name="The Broad Institute Genomics Platform"/>
            <consortium name="The Broad Institute Genome Sequencing Center for Infectious Disease"/>
            <person name="Wu L."/>
            <person name="Ma J."/>
        </authorList>
    </citation>
    <scope>NUCLEOTIDE SEQUENCE [LARGE SCALE GENOMIC DNA]</scope>
    <source>
        <strain evidence="2">CGMCC 4.1721</strain>
    </source>
</reference>
<comment type="caution">
    <text evidence="1">The sequence shown here is derived from an EMBL/GenBank/DDBJ whole genome shotgun (WGS) entry which is preliminary data.</text>
</comment>
<dbReference type="Proteomes" id="UP001596208">
    <property type="component" value="Unassembled WGS sequence"/>
</dbReference>
<evidence type="ECO:0000313" key="1">
    <source>
        <dbReference type="EMBL" id="MFC5173184.1"/>
    </source>
</evidence>
<protein>
    <submittedName>
        <fullName evidence="1">Uncharacterized protein</fullName>
    </submittedName>
</protein>
<accession>A0ABW0B7F4</accession>
<keyword evidence="2" id="KW-1185">Reference proteome</keyword>
<dbReference type="RefSeq" id="WP_267882493.1">
    <property type="nucleotide sequence ID" value="NZ_JBHSKI010000009.1"/>
</dbReference>
<organism evidence="1 2">
    <name type="scientific">Streptomyces mutomycini</name>
    <dbReference type="NCBI Taxonomy" id="284036"/>
    <lineage>
        <taxon>Bacteria</taxon>
        <taxon>Bacillati</taxon>
        <taxon>Actinomycetota</taxon>
        <taxon>Actinomycetes</taxon>
        <taxon>Kitasatosporales</taxon>
        <taxon>Streptomycetaceae</taxon>
        <taxon>Streptomyces</taxon>
    </lineage>
</organism>
<sequence length="41" mass="4374">MATWRDLSIGAVRLADAQNIAAALRANSRDPNRPLALLGIT</sequence>